<keyword evidence="6" id="KW-0413">Isomerase</keyword>
<dbReference type="GO" id="GO:0005675">
    <property type="term" value="C:transcription factor TFIIH holo complex"/>
    <property type="evidence" value="ECO:0007669"/>
    <property type="project" value="TreeGrafter"/>
</dbReference>
<evidence type="ECO:0000256" key="5">
    <source>
        <dbReference type="ARBA" id="ARBA00022840"/>
    </source>
</evidence>
<dbReference type="InterPro" id="IPR014001">
    <property type="entry name" value="Helicase_ATP-bd"/>
</dbReference>
<dbReference type="InterPro" id="IPR032830">
    <property type="entry name" value="XPB/Ssl2_N"/>
</dbReference>
<dbReference type="InterPro" id="IPR027417">
    <property type="entry name" value="P-loop_NTPase"/>
</dbReference>
<feature type="domain" description="Helicase ATP-binding" evidence="10">
    <location>
        <begin position="306"/>
        <end position="493"/>
    </location>
</feature>
<protein>
    <recommendedName>
        <fullName evidence="8">DNA 3'-5' helicase</fullName>
        <ecNumber evidence="8">5.6.2.4</ecNumber>
    </recommendedName>
</protein>
<dbReference type="InterPro" id="IPR006935">
    <property type="entry name" value="Helicase/UvrB_N"/>
</dbReference>
<dbReference type="EMBL" id="CAXDID020000070">
    <property type="protein sequence ID" value="CAL6014255.1"/>
    <property type="molecule type" value="Genomic_DNA"/>
</dbReference>
<feature type="domain" description="Helicase C-terminal" evidence="11">
    <location>
        <begin position="631"/>
        <end position="784"/>
    </location>
</feature>
<evidence type="ECO:0000313" key="13">
    <source>
        <dbReference type="EMBL" id="CAI9938668.1"/>
    </source>
</evidence>
<evidence type="ECO:0000313" key="14">
    <source>
        <dbReference type="EMBL" id="CAL6014255.1"/>
    </source>
</evidence>
<dbReference type="AlphaFoldDB" id="A0AA86N9S6"/>
<dbReference type="Pfam" id="PF16203">
    <property type="entry name" value="ERCC3_RAD25_C"/>
    <property type="match status" value="1"/>
</dbReference>
<dbReference type="InterPro" id="IPR032438">
    <property type="entry name" value="ERCC3_RAD25_C"/>
</dbReference>
<dbReference type="SUPFAM" id="SSF52540">
    <property type="entry name" value="P-loop containing nucleoside triphosphate hydrolases"/>
    <property type="match status" value="2"/>
</dbReference>
<dbReference type="InterPro" id="IPR001650">
    <property type="entry name" value="Helicase_C-like"/>
</dbReference>
<dbReference type="EMBL" id="CATOUU010000656">
    <property type="protein sequence ID" value="CAI9938668.1"/>
    <property type="molecule type" value="Genomic_DNA"/>
</dbReference>
<dbReference type="Proteomes" id="UP001642409">
    <property type="component" value="Unassembled WGS sequence"/>
</dbReference>
<reference evidence="12" key="1">
    <citation type="submission" date="2023-06" db="EMBL/GenBank/DDBJ databases">
        <authorList>
            <person name="Kurt Z."/>
        </authorList>
    </citation>
    <scope>NUCLEOTIDE SEQUENCE</scope>
</reference>
<dbReference type="PANTHER" id="PTHR11274:SF0">
    <property type="entry name" value="GENERAL TRANSCRIPTION AND DNA REPAIR FACTOR IIH HELICASE SUBUNIT XPB"/>
    <property type="match status" value="1"/>
</dbReference>
<evidence type="ECO:0000256" key="9">
    <source>
        <dbReference type="ARBA" id="ARBA00048988"/>
    </source>
</evidence>
<dbReference type="InterPro" id="IPR050615">
    <property type="entry name" value="ATP-dep_DNA_Helicase"/>
</dbReference>
<evidence type="ECO:0000256" key="4">
    <source>
        <dbReference type="ARBA" id="ARBA00022806"/>
    </source>
</evidence>
<dbReference type="GO" id="GO:0016787">
    <property type="term" value="F:hydrolase activity"/>
    <property type="evidence" value="ECO:0007669"/>
    <property type="project" value="UniProtKB-KW"/>
</dbReference>
<dbReference type="PROSITE" id="PS51194">
    <property type="entry name" value="HELICASE_CTER"/>
    <property type="match status" value="1"/>
</dbReference>
<dbReference type="SMART" id="SM00487">
    <property type="entry name" value="DEXDc"/>
    <property type="match status" value="1"/>
</dbReference>
<keyword evidence="16" id="KW-1185">Reference proteome</keyword>
<keyword evidence="4 12" id="KW-0347">Helicase</keyword>
<dbReference type="GO" id="GO:0097550">
    <property type="term" value="C:transcription preinitiation complex"/>
    <property type="evidence" value="ECO:0007669"/>
    <property type="project" value="TreeGrafter"/>
</dbReference>
<sequence>MNQNLGLKPNSEDYPLTIFHRQEVTQKNQDKLVFIALVETFNRNYDLKHPEKYNELINFIVSIAEPESRPQYIHEYIITDATLKAATQVGYTIEQIRENLDKYSKYQKLPQALDLLLQNLESAKNFISISLLDVNNYIVRLPPTFPHLDEFTKPIYDMMESCAAQDEYFSMLSQNIRFVKQIVKVDDISKFRERLQKPIGQQQYSVIEEYYLPVQQAPISEVNIKNPVKTWKGVPPNYYTFYKLDKKYKDLIDPSIQQAFQAASLYEKHAPYLNADLKSTTLLRTYQKYAVDKIVADKSISRFNQKVSIKKLNSGMIVLPCGSGKSLQGIATSCRISRSCLIVTNGNLSNLQWKNQYLQFTTIDENRVFVFQADDEDKGQPRKLFIPGYHTVLIATFNMLTNSTTAYSSVIRQLIKAQVWGIVLFDEAHQMFAKTFRTLFMSGQLVTRKQDGVAKEEVVDNFIRSYCKVGLTATPLREDTAIKDSMFYLGCKLFESNWSDLSKQGYIADLNCVEVQCSITRYFYEKYLLCHQKNATEIYKTEWISLKREMQQKELKQNHDTKEKFIELQNMPVSYSKKLSFDMNQNQGSIIGKQTLSLIIDDPPQFDRSFFNTLKSMLGIFNPEKLRVASMLKNYHVAQGHQVLIFCDSVVAAEIYSRLLKIPFVKGDVPGEEREVIVEAFLERKINCFLLTRVGDTSLDLPDANVLIEIDWQSKSRRQETQRIGRISRPKHSGYQGFFYVLVSEATGEVESAAERRSYLTTNQGYSYSSIEDSEIKKIMKETKVDVDANIKDLVEEDLYHEVLYLSWMNKKNK</sequence>
<dbReference type="Pfam" id="PF04851">
    <property type="entry name" value="ResIII"/>
    <property type="match status" value="1"/>
</dbReference>
<gene>
    <name evidence="14" type="ORF">HINF_LOCUS24183</name>
    <name evidence="13" type="ORF">HINF_LOCUS26313</name>
    <name evidence="12" type="ORF">HINF_LOCUS3103</name>
    <name evidence="15" type="ORF">HINF_LOCUS58684</name>
</gene>
<dbReference type="SMART" id="SM00490">
    <property type="entry name" value="HELICc"/>
    <property type="match status" value="1"/>
</dbReference>
<comment type="catalytic activity">
    <reaction evidence="9">
        <text>ATP + H2O = ADP + phosphate + H(+)</text>
        <dbReference type="Rhea" id="RHEA:13065"/>
        <dbReference type="ChEBI" id="CHEBI:15377"/>
        <dbReference type="ChEBI" id="CHEBI:15378"/>
        <dbReference type="ChEBI" id="CHEBI:30616"/>
        <dbReference type="ChEBI" id="CHEBI:43474"/>
        <dbReference type="ChEBI" id="CHEBI:456216"/>
        <dbReference type="EC" id="5.6.2.4"/>
    </reaction>
</comment>
<proteinExistence type="inferred from homology"/>
<evidence type="ECO:0000256" key="7">
    <source>
        <dbReference type="ARBA" id="ARBA00034617"/>
    </source>
</evidence>
<dbReference type="EMBL" id="CATOUU010000074">
    <property type="protein sequence ID" value="CAI9915458.1"/>
    <property type="molecule type" value="Genomic_DNA"/>
</dbReference>
<keyword evidence="2" id="KW-0547">Nucleotide-binding</keyword>
<dbReference type="Pfam" id="PF13625">
    <property type="entry name" value="Helicase_C_3"/>
    <property type="match status" value="1"/>
</dbReference>
<organism evidence="12">
    <name type="scientific">Hexamita inflata</name>
    <dbReference type="NCBI Taxonomy" id="28002"/>
    <lineage>
        <taxon>Eukaryota</taxon>
        <taxon>Metamonada</taxon>
        <taxon>Diplomonadida</taxon>
        <taxon>Hexamitidae</taxon>
        <taxon>Hexamitinae</taxon>
        <taxon>Hexamita</taxon>
    </lineage>
</organism>
<name>A0AA86N9S6_9EUKA</name>
<evidence type="ECO:0000256" key="2">
    <source>
        <dbReference type="ARBA" id="ARBA00022741"/>
    </source>
</evidence>
<evidence type="ECO:0000259" key="11">
    <source>
        <dbReference type="PROSITE" id="PS51194"/>
    </source>
</evidence>
<keyword evidence="5" id="KW-0067">ATP-binding</keyword>
<keyword evidence="3" id="KW-0378">Hydrolase</keyword>
<dbReference type="PANTHER" id="PTHR11274">
    <property type="entry name" value="RAD25/XP-B DNA REPAIR HELICASE"/>
    <property type="match status" value="1"/>
</dbReference>
<evidence type="ECO:0000313" key="16">
    <source>
        <dbReference type="Proteomes" id="UP001642409"/>
    </source>
</evidence>
<evidence type="ECO:0000259" key="10">
    <source>
        <dbReference type="PROSITE" id="PS51192"/>
    </source>
</evidence>
<evidence type="ECO:0000256" key="8">
    <source>
        <dbReference type="ARBA" id="ARBA00034808"/>
    </source>
</evidence>
<dbReference type="EC" id="5.6.2.4" evidence="8"/>
<evidence type="ECO:0000256" key="3">
    <source>
        <dbReference type="ARBA" id="ARBA00022801"/>
    </source>
</evidence>
<dbReference type="GO" id="GO:0003677">
    <property type="term" value="F:DNA binding"/>
    <property type="evidence" value="ECO:0007669"/>
    <property type="project" value="InterPro"/>
</dbReference>
<dbReference type="GO" id="GO:0006367">
    <property type="term" value="P:transcription initiation at RNA polymerase II promoter"/>
    <property type="evidence" value="ECO:0007669"/>
    <property type="project" value="TreeGrafter"/>
</dbReference>
<comment type="caution">
    <text evidence="12">The sequence shown here is derived from an EMBL/GenBank/DDBJ whole genome shotgun (WGS) entry which is preliminary data.</text>
</comment>
<evidence type="ECO:0000313" key="15">
    <source>
        <dbReference type="EMBL" id="CAL6077979.1"/>
    </source>
</evidence>
<reference evidence="14 16" key="2">
    <citation type="submission" date="2024-07" db="EMBL/GenBank/DDBJ databases">
        <authorList>
            <person name="Akdeniz Z."/>
        </authorList>
    </citation>
    <scope>NUCLEOTIDE SEQUENCE [LARGE SCALE GENOMIC DNA]</scope>
</reference>
<evidence type="ECO:0000313" key="12">
    <source>
        <dbReference type="EMBL" id="CAI9915458.1"/>
    </source>
</evidence>
<dbReference type="GO" id="GO:0005524">
    <property type="term" value="F:ATP binding"/>
    <property type="evidence" value="ECO:0007669"/>
    <property type="project" value="UniProtKB-KW"/>
</dbReference>
<dbReference type="EMBL" id="CAXDID020000331">
    <property type="protein sequence ID" value="CAL6077979.1"/>
    <property type="molecule type" value="Genomic_DNA"/>
</dbReference>
<comment type="catalytic activity">
    <reaction evidence="7">
        <text>Couples ATP hydrolysis with the unwinding of duplex DNA by translocating in the 3'-5' direction.</text>
        <dbReference type="EC" id="5.6.2.4"/>
    </reaction>
</comment>
<evidence type="ECO:0000256" key="1">
    <source>
        <dbReference type="ARBA" id="ARBA00006637"/>
    </source>
</evidence>
<evidence type="ECO:0000256" key="6">
    <source>
        <dbReference type="ARBA" id="ARBA00023235"/>
    </source>
</evidence>
<dbReference type="PROSITE" id="PS51192">
    <property type="entry name" value="HELICASE_ATP_BIND_1"/>
    <property type="match status" value="1"/>
</dbReference>
<dbReference type="GO" id="GO:0000112">
    <property type="term" value="C:nucleotide-excision repair factor 3 complex"/>
    <property type="evidence" value="ECO:0007669"/>
    <property type="project" value="TreeGrafter"/>
</dbReference>
<comment type="similarity">
    <text evidence="1">Belongs to the helicase family. RAD25/XPB subfamily.</text>
</comment>
<dbReference type="GO" id="GO:0043138">
    <property type="term" value="F:3'-5' DNA helicase activity"/>
    <property type="evidence" value="ECO:0007669"/>
    <property type="project" value="UniProtKB-EC"/>
</dbReference>
<dbReference type="Gene3D" id="3.40.50.300">
    <property type="entry name" value="P-loop containing nucleotide triphosphate hydrolases"/>
    <property type="match status" value="2"/>
</dbReference>
<accession>A0AA86N9S6</accession>